<organism evidence="3 4">
    <name type="scientific">Geodia barretti</name>
    <name type="common">Barrett's horny sponge</name>
    <dbReference type="NCBI Taxonomy" id="519541"/>
    <lineage>
        <taxon>Eukaryota</taxon>
        <taxon>Metazoa</taxon>
        <taxon>Porifera</taxon>
        <taxon>Demospongiae</taxon>
        <taxon>Heteroscleromorpha</taxon>
        <taxon>Tetractinellida</taxon>
        <taxon>Astrophorina</taxon>
        <taxon>Geodiidae</taxon>
        <taxon>Geodia</taxon>
    </lineage>
</organism>
<protein>
    <recommendedName>
        <fullName evidence="2">Death domain-containing protein</fullName>
    </recommendedName>
</protein>
<dbReference type="Proteomes" id="UP001174909">
    <property type="component" value="Unassembled WGS sequence"/>
</dbReference>
<dbReference type="InterPro" id="IPR000488">
    <property type="entry name" value="Death_dom"/>
</dbReference>
<sequence length="213" mass="22735">MTSRHTVSPEDVCNVGGMVYGSNNIGESTPVQISRGGSHCTPTGITAIPTPPSTTPTLTPPYSEESAPSISVPVIITGRQKSVVPPVSATCPDDVAPKVSSDEAAVGTYSDISIDPAVAGLSLESHYDLLLAVLMPLKTRCFELGMNLDLSENFPDETETNMDSVEECLGEMLQNWLLYHDPTMETLNNALSRMNLSPITFNTTSSEFVSVPE</sequence>
<keyword evidence="4" id="KW-1185">Reference proteome</keyword>
<comment type="caution">
    <text evidence="3">The sequence shown here is derived from an EMBL/GenBank/DDBJ whole genome shotgun (WGS) entry which is preliminary data.</text>
</comment>
<proteinExistence type="predicted"/>
<feature type="region of interest" description="Disordered" evidence="1">
    <location>
        <begin position="45"/>
        <end position="66"/>
    </location>
</feature>
<evidence type="ECO:0000313" key="4">
    <source>
        <dbReference type="Proteomes" id="UP001174909"/>
    </source>
</evidence>
<dbReference type="AlphaFoldDB" id="A0AA35S6C2"/>
<accession>A0AA35S6C2</accession>
<dbReference type="GO" id="GO:0007165">
    <property type="term" value="P:signal transduction"/>
    <property type="evidence" value="ECO:0007669"/>
    <property type="project" value="InterPro"/>
</dbReference>
<dbReference type="Gene3D" id="1.10.533.10">
    <property type="entry name" value="Death Domain, Fas"/>
    <property type="match status" value="1"/>
</dbReference>
<dbReference type="InterPro" id="IPR011029">
    <property type="entry name" value="DEATH-like_dom_sf"/>
</dbReference>
<dbReference type="PROSITE" id="PS50017">
    <property type="entry name" value="DEATH_DOMAIN"/>
    <property type="match status" value="1"/>
</dbReference>
<gene>
    <name evidence="3" type="ORF">GBAR_LOCUS14113</name>
</gene>
<feature type="domain" description="Death" evidence="2">
    <location>
        <begin position="143"/>
        <end position="199"/>
    </location>
</feature>
<name>A0AA35S6C2_GEOBA</name>
<evidence type="ECO:0000259" key="2">
    <source>
        <dbReference type="PROSITE" id="PS50017"/>
    </source>
</evidence>
<reference evidence="3" key="1">
    <citation type="submission" date="2023-03" db="EMBL/GenBank/DDBJ databases">
        <authorList>
            <person name="Steffen K."/>
            <person name="Cardenas P."/>
        </authorList>
    </citation>
    <scope>NUCLEOTIDE SEQUENCE</scope>
</reference>
<evidence type="ECO:0000313" key="3">
    <source>
        <dbReference type="EMBL" id="CAI8024283.1"/>
    </source>
</evidence>
<dbReference type="EMBL" id="CASHTH010002069">
    <property type="protein sequence ID" value="CAI8024283.1"/>
    <property type="molecule type" value="Genomic_DNA"/>
</dbReference>
<evidence type="ECO:0000256" key="1">
    <source>
        <dbReference type="SAM" id="MobiDB-lite"/>
    </source>
</evidence>